<evidence type="ECO:0000313" key="1">
    <source>
        <dbReference type="EMBL" id="KPM46544.1"/>
    </source>
</evidence>
<name>A0A0P7BZF3_9HYPO</name>
<gene>
    <name evidence="1" type="ORF">AK830_g64</name>
</gene>
<dbReference type="EMBL" id="LKCW01000001">
    <property type="protein sequence ID" value="KPM46544.1"/>
    <property type="molecule type" value="Genomic_DNA"/>
</dbReference>
<dbReference type="AlphaFoldDB" id="A0A0P7BZF3"/>
<evidence type="ECO:0000313" key="2">
    <source>
        <dbReference type="Proteomes" id="UP000050424"/>
    </source>
</evidence>
<comment type="caution">
    <text evidence="1">The sequence shown here is derived from an EMBL/GenBank/DDBJ whole genome shotgun (WGS) entry which is preliminary data.</text>
</comment>
<proteinExistence type="predicted"/>
<protein>
    <submittedName>
        <fullName evidence="1">Uncharacterized protein</fullName>
    </submittedName>
</protein>
<accession>A0A0P7BZF3</accession>
<reference evidence="1 2" key="1">
    <citation type="submission" date="2015-09" db="EMBL/GenBank/DDBJ databases">
        <title>Draft genome of a European isolate of the apple canker pathogen Neonectria ditissima.</title>
        <authorList>
            <person name="Gomez-Cortecero A."/>
            <person name="Harrison R.J."/>
            <person name="Armitage A.D."/>
        </authorList>
    </citation>
    <scope>NUCLEOTIDE SEQUENCE [LARGE SCALE GENOMIC DNA]</scope>
    <source>
        <strain evidence="1 2">R09/05</strain>
    </source>
</reference>
<sequence length="213" mass="23594">MDPSPSVLKTLLKHKPLLDQLAAVQTMDNTAEMEAQLAWLSHLDGDLHLALLGYEAFKIGNSNQPAKLGCRKQQDKLYKLARAIRCDQTTEDDEKAAEAIRSNRPWMRKMLELLHKVRCEEKSNRAASRSVREVLASGDNEVAAEEAFVLDRKDEATLPPGETMAPEEAFVLDRKDEATLPPGEFEDGPDLRACEPAAGIRGNRVAPFLACSN</sequence>
<keyword evidence="2" id="KW-1185">Reference proteome</keyword>
<dbReference type="Proteomes" id="UP000050424">
    <property type="component" value="Unassembled WGS sequence"/>
</dbReference>
<organism evidence="1 2">
    <name type="scientific">Neonectria ditissima</name>
    <dbReference type="NCBI Taxonomy" id="78410"/>
    <lineage>
        <taxon>Eukaryota</taxon>
        <taxon>Fungi</taxon>
        <taxon>Dikarya</taxon>
        <taxon>Ascomycota</taxon>
        <taxon>Pezizomycotina</taxon>
        <taxon>Sordariomycetes</taxon>
        <taxon>Hypocreomycetidae</taxon>
        <taxon>Hypocreales</taxon>
        <taxon>Nectriaceae</taxon>
        <taxon>Neonectria</taxon>
    </lineage>
</organism>